<protein>
    <submittedName>
        <fullName evidence="5">GntR family transcriptional repressor for pyruvate dehydrogenase complex</fullName>
    </submittedName>
</protein>
<dbReference type="RefSeq" id="WP_179582411.1">
    <property type="nucleotide sequence ID" value="NZ_JACBYR010000001.1"/>
</dbReference>
<dbReference type="Pfam" id="PF00392">
    <property type="entry name" value="GntR"/>
    <property type="match status" value="1"/>
</dbReference>
<dbReference type="InterPro" id="IPR036390">
    <property type="entry name" value="WH_DNA-bd_sf"/>
</dbReference>
<dbReference type="PANTHER" id="PTHR43537">
    <property type="entry name" value="TRANSCRIPTIONAL REGULATOR, GNTR FAMILY"/>
    <property type="match status" value="1"/>
</dbReference>
<dbReference type="AlphaFoldDB" id="A0A7Y9LL68"/>
<dbReference type="EMBL" id="JACBYR010000001">
    <property type="protein sequence ID" value="NYE80895.1"/>
    <property type="molecule type" value="Genomic_DNA"/>
</dbReference>
<evidence type="ECO:0000259" key="4">
    <source>
        <dbReference type="PROSITE" id="PS50949"/>
    </source>
</evidence>
<keyword evidence="1" id="KW-0805">Transcription regulation</keyword>
<accession>A0A7Y9LL68</accession>
<dbReference type="Proteomes" id="UP000542125">
    <property type="component" value="Unassembled WGS sequence"/>
</dbReference>
<evidence type="ECO:0000313" key="6">
    <source>
        <dbReference type="Proteomes" id="UP000542125"/>
    </source>
</evidence>
<gene>
    <name evidence="5" type="ORF">FHW18_000166</name>
</gene>
<evidence type="ECO:0000256" key="1">
    <source>
        <dbReference type="ARBA" id="ARBA00023015"/>
    </source>
</evidence>
<dbReference type="SMART" id="SM00895">
    <property type="entry name" value="FCD"/>
    <property type="match status" value="1"/>
</dbReference>
<proteinExistence type="predicted"/>
<dbReference type="CDD" id="cd07377">
    <property type="entry name" value="WHTH_GntR"/>
    <property type="match status" value="1"/>
</dbReference>
<dbReference type="PANTHER" id="PTHR43537:SF5">
    <property type="entry name" value="UXU OPERON TRANSCRIPTIONAL REGULATOR"/>
    <property type="match status" value="1"/>
</dbReference>
<reference evidence="5 6" key="1">
    <citation type="submission" date="2020-07" db="EMBL/GenBank/DDBJ databases">
        <title>Genomic Encyclopedia of Type Strains, Phase IV (KMG-V): Genome sequencing to study the core and pangenomes of soil and plant-associated prokaryotes.</title>
        <authorList>
            <person name="Whitman W."/>
        </authorList>
    </citation>
    <scope>NUCLEOTIDE SEQUENCE [LARGE SCALE GENOMIC DNA]</scope>
    <source>
        <strain evidence="5 6">SAS40</strain>
    </source>
</reference>
<keyword evidence="2" id="KW-0238">DNA-binding</keyword>
<dbReference type="InterPro" id="IPR036388">
    <property type="entry name" value="WH-like_DNA-bd_sf"/>
</dbReference>
<name>A0A7Y9LL68_9BURK</name>
<dbReference type="Gene3D" id="1.20.120.530">
    <property type="entry name" value="GntR ligand-binding domain-like"/>
    <property type="match status" value="1"/>
</dbReference>
<dbReference type="InterPro" id="IPR011711">
    <property type="entry name" value="GntR_C"/>
</dbReference>
<evidence type="ECO:0000313" key="5">
    <source>
        <dbReference type="EMBL" id="NYE80895.1"/>
    </source>
</evidence>
<dbReference type="PRINTS" id="PR00035">
    <property type="entry name" value="HTHGNTR"/>
</dbReference>
<sequence length="250" mass="26988">MTEPKPALSFTGPKRRARTLAQEVVAELTDAIRSGQLKVGGKLPTESEIMSSMGVSRTVVREALSNLQASGLVETRHGIGTFVLAPATAQAPFRIGPGAVLTAIDILAMLELRISLEAEAAALAAVRRSDDHLADMRQALTALQATVAEGGDSVESDFAFHLTVARATGNRYFTDMMMHLGNALIPRSRLQVEGAARRQYLDRLELEHENIFDAIARGDAEGARAAMRMHLTHSRERLRAASESIPSPHS</sequence>
<keyword evidence="5" id="KW-0670">Pyruvate</keyword>
<dbReference type="SUPFAM" id="SSF48008">
    <property type="entry name" value="GntR ligand-binding domain-like"/>
    <property type="match status" value="1"/>
</dbReference>
<dbReference type="GO" id="GO:0003677">
    <property type="term" value="F:DNA binding"/>
    <property type="evidence" value="ECO:0007669"/>
    <property type="project" value="UniProtKB-KW"/>
</dbReference>
<organism evidence="5 6">
    <name type="scientific">Pigmentiphaga litoralis</name>
    <dbReference type="NCBI Taxonomy" id="516702"/>
    <lineage>
        <taxon>Bacteria</taxon>
        <taxon>Pseudomonadati</taxon>
        <taxon>Pseudomonadota</taxon>
        <taxon>Betaproteobacteria</taxon>
        <taxon>Burkholderiales</taxon>
        <taxon>Alcaligenaceae</taxon>
        <taxon>Pigmentiphaga</taxon>
    </lineage>
</organism>
<dbReference type="InterPro" id="IPR008920">
    <property type="entry name" value="TF_FadR/GntR_C"/>
</dbReference>
<dbReference type="PROSITE" id="PS50949">
    <property type="entry name" value="HTH_GNTR"/>
    <property type="match status" value="1"/>
</dbReference>
<evidence type="ECO:0000256" key="3">
    <source>
        <dbReference type="ARBA" id="ARBA00023163"/>
    </source>
</evidence>
<keyword evidence="6" id="KW-1185">Reference proteome</keyword>
<dbReference type="GO" id="GO:0003700">
    <property type="term" value="F:DNA-binding transcription factor activity"/>
    <property type="evidence" value="ECO:0007669"/>
    <property type="project" value="InterPro"/>
</dbReference>
<evidence type="ECO:0000256" key="2">
    <source>
        <dbReference type="ARBA" id="ARBA00023125"/>
    </source>
</evidence>
<feature type="domain" description="HTH gntR-type" evidence="4">
    <location>
        <begin position="18"/>
        <end position="86"/>
    </location>
</feature>
<dbReference type="InterPro" id="IPR000524">
    <property type="entry name" value="Tscrpt_reg_HTH_GntR"/>
</dbReference>
<dbReference type="SMART" id="SM00345">
    <property type="entry name" value="HTH_GNTR"/>
    <property type="match status" value="1"/>
</dbReference>
<keyword evidence="3" id="KW-0804">Transcription</keyword>
<dbReference type="Pfam" id="PF07729">
    <property type="entry name" value="FCD"/>
    <property type="match status" value="1"/>
</dbReference>
<dbReference type="SUPFAM" id="SSF46785">
    <property type="entry name" value="Winged helix' DNA-binding domain"/>
    <property type="match status" value="1"/>
</dbReference>
<comment type="caution">
    <text evidence="5">The sequence shown here is derived from an EMBL/GenBank/DDBJ whole genome shotgun (WGS) entry which is preliminary data.</text>
</comment>
<dbReference type="Gene3D" id="1.10.10.10">
    <property type="entry name" value="Winged helix-like DNA-binding domain superfamily/Winged helix DNA-binding domain"/>
    <property type="match status" value="1"/>
</dbReference>